<name>A0ABQ9Y7J8_9EUKA</name>
<evidence type="ECO:0000313" key="1">
    <source>
        <dbReference type="EMBL" id="KAK2959703.1"/>
    </source>
</evidence>
<sequence>MKSLDQPLYYLRFLLDEWKVNASNNEDSLQTELDVPSGRYELADYLVDSCTLDLRGNKTRIMYMEGRNEASKPKLKDERKYGITAETSNKMMFIFTNCTVSLWNMVLDSGGTGTSIGRLMSSSVRIVGSTMLSNAEMSPFVIVGGGGGVESSIYVIDSVHESCDTGILLPVAWETSLESEEWRERERDDLGDMGSIWVWGSGMKVSNVHLIVGSGPLFGRCEGITKYWSSGNEKSKVSTRLVGSKIWNTTSSVGCCVEGIGEGILGCSVWNCTNHLSGTAIGGMNHGGSLLSHNTSFTGSHTPSSPNEDIDLHVNQHFTTRTSFQNKTTPDRQYTRCTFKRCSTVYSGGAMDLYNVPNNLTIDQCSFHACSATRDGGALYLYYFIYDDLRDFSLSASSFVGCSAGKSGGSIWIHRTPVLSISGCVFLDSKSVETAGAISSWICDFEGSSSFSNTLFQNCRQTGTHASYFKGGALTFFNCDTQKLSFIQFRHCFSANGFGHDINIEDTPFDSSSFSTCDSTSPNIRRVTSYQKDHSSFLANSQSEVRVESLTSTLAGNGVATLTLTLNKAVSGSMIVVVSNLDGTRQEVVGKAPKIGRVLVFPFTSSAVGKCSSFVGESELLQSPPSDYIVLAASISKISVLVRSLIDASCVLDASRTEVELMFSGIDIPEGLCTLSLNDTITLEVTFRNENGRSVGTVTKGASGKAGELSEKTTYALTGIKSKVNSSASIRIASGIDFTVPETARLSDVSVSDFLDQKQTKVKLSFTSIQLEANKKYVLKLQRTDTSEDAITRQLETDADGSLVDVEEILFPFETSGEGRKEQLKYGLSFGVLSLTASGRTRSVLISDIVITMPDEPSRLVKIEKEDDEGLNSTTLTLSSRVLTVGEEYEMKVTGTPLSSSSSSNANHETTIKVTVSSVTSNTVTLTLYPLDEAIVK</sequence>
<evidence type="ECO:0000313" key="2">
    <source>
        <dbReference type="Proteomes" id="UP001281761"/>
    </source>
</evidence>
<gene>
    <name evidence="1" type="ORF">BLNAU_5192</name>
</gene>
<proteinExistence type="predicted"/>
<keyword evidence="2" id="KW-1185">Reference proteome</keyword>
<dbReference type="SUPFAM" id="SSF51126">
    <property type="entry name" value="Pectin lyase-like"/>
    <property type="match status" value="1"/>
</dbReference>
<dbReference type="Proteomes" id="UP001281761">
    <property type="component" value="Unassembled WGS sequence"/>
</dbReference>
<protein>
    <submittedName>
        <fullName evidence="1">Uncharacterized protein</fullName>
    </submittedName>
</protein>
<dbReference type="InterPro" id="IPR011050">
    <property type="entry name" value="Pectin_lyase_fold/virulence"/>
</dbReference>
<organism evidence="1 2">
    <name type="scientific">Blattamonas nauphoetae</name>
    <dbReference type="NCBI Taxonomy" id="2049346"/>
    <lineage>
        <taxon>Eukaryota</taxon>
        <taxon>Metamonada</taxon>
        <taxon>Preaxostyla</taxon>
        <taxon>Oxymonadida</taxon>
        <taxon>Blattamonas</taxon>
    </lineage>
</organism>
<accession>A0ABQ9Y7J8</accession>
<comment type="caution">
    <text evidence="1">The sequence shown here is derived from an EMBL/GenBank/DDBJ whole genome shotgun (WGS) entry which is preliminary data.</text>
</comment>
<dbReference type="EMBL" id="JARBJD010000027">
    <property type="protein sequence ID" value="KAK2959703.1"/>
    <property type="molecule type" value="Genomic_DNA"/>
</dbReference>
<reference evidence="1 2" key="1">
    <citation type="journal article" date="2022" name="bioRxiv">
        <title>Genomics of Preaxostyla Flagellates Illuminates Evolutionary Transitions and the Path Towards Mitochondrial Loss.</title>
        <authorList>
            <person name="Novak L.V.F."/>
            <person name="Treitli S.C."/>
            <person name="Pyrih J."/>
            <person name="Halakuc P."/>
            <person name="Pipaliya S.V."/>
            <person name="Vacek V."/>
            <person name="Brzon O."/>
            <person name="Soukal P."/>
            <person name="Eme L."/>
            <person name="Dacks J.B."/>
            <person name="Karnkowska A."/>
            <person name="Elias M."/>
            <person name="Hampl V."/>
        </authorList>
    </citation>
    <scope>NUCLEOTIDE SEQUENCE [LARGE SCALE GENOMIC DNA]</scope>
    <source>
        <strain evidence="1">NAU3</strain>
        <tissue evidence="1">Gut</tissue>
    </source>
</reference>